<gene>
    <name evidence="2" type="ORF">OS493_015580</name>
</gene>
<protein>
    <submittedName>
        <fullName evidence="2">Uncharacterized protein</fullName>
    </submittedName>
</protein>
<reference evidence="2" key="1">
    <citation type="submission" date="2023-01" db="EMBL/GenBank/DDBJ databases">
        <title>Genome assembly of the deep-sea coral Lophelia pertusa.</title>
        <authorList>
            <person name="Herrera S."/>
            <person name="Cordes E."/>
        </authorList>
    </citation>
    <scope>NUCLEOTIDE SEQUENCE</scope>
    <source>
        <strain evidence="2">USNM1676648</strain>
        <tissue evidence="2">Polyp</tissue>
    </source>
</reference>
<sequence length="186" mass="21399">MIVTSRPAVAGTDNLCDQLRKGRSSLFFKLDRYISPEEVVVGFLQSWRTIGSALLIIVSDTGTVSVVTGRHQRPAVAKLEQREQEEETSEESCEDGEASLYPSEESDNEDDDDDRSLEAELDFEADLDEMSEFADTDEEDEEMRDHQKWSDYYMSADPNRNVHEHFLSTFFKYLKKQAFFLTLKMT</sequence>
<comment type="caution">
    <text evidence="2">The sequence shown here is derived from an EMBL/GenBank/DDBJ whole genome shotgun (WGS) entry which is preliminary data.</text>
</comment>
<feature type="compositionally biased region" description="Acidic residues" evidence="1">
    <location>
        <begin position="83"/>
        <end position="97"/>
    </location>
</feature>
<organism evidence="2 3">
    <name type="scientific">Desmophyllum pertusum</name>
    <dbReference type="NCBI Taxonomy" id="174260"/>
    <lineage>
        <taxon>Eukaryota</taxon>
        <taxon>Metazoa</taxon>
        <taxon>Cnidaria</taxon>
        <taxon>Anthozoa</taxon>
        <taxon>Hexacorallia</taxon>
        <taxon>Scleractinia</taxon>
        <taxon>Caryophylliina</taxon>
        <taxon>Caryophylliidae</taxon>
        <taxon>Desmophyllum</taxon>
    </lineage>
</organism>
<dbReference type="AlphaFoldDB" id="A0A9W9YP89"/>
<evidence type="ECO:0000313" key="3">
    <source>
        <dbReference type="Proteomes" id="UP001163046"/>
    </source>
</evidence>
<dbReference type="EMBL" id="MU827309">
    <property type="protein sequence ID" value="KAJ7360479.1"/>
    <property type="molecule type" value="Genomic_DNA"/>
</dbReference>
<keyword evidence="3" id="KW-1185">Reference proteome</keyword>
<name>A0A9W9YP89_9CNID</name>
<evidence type="ECO:0000256" key="1">
    <source>
        <dbReference type="SAM" id="MobiDB-lite"/>
    </source>
</evidence>
<evidence type="ECO:0000313" key="2">
    <source>
        <dbReference type="EMBL" id="KAJ7360479.1"/>
    </source>
</evidence>
<feature type="region of interest" description="Disordered" evidence="1">
    <location>
        <begin position="77"/>
        <end position="145"/>
    </location>
</feature>
<proteinExistence type="predicted"/>
<dbReference type="Proteomes" id="UP001163046">
    <property type="component" value="Unassembled WGS sequence"/>
</dbReference>
<feature type="compositionally biased region" description="Acidic residues" evidence="1">
    <location>
        <begin position="104"/>
        <end position="142"/>
    </location>
</feature>
<accession>A0A9W9YP89</accession>